<keyword evidence="6" id="KW-0378">Hydrolase</keyword>
<evidence type="ECO:0000256" key="4">
    <source>
        <dbReference type="ARBA" id="ARBA00022723"/>
    </source>
</evidence>
<keyword evidence="7" id="KW-0460">Magnesium</keyword>
<keyword evidence="4" id="KW-0479">Metal-binding</keyword>
<sequence length="186" mass="21151">MPMCHDVVERFHRMPETFRRDYRQIWDDQANGLAEGSWSMTTWWRRRQVCSRSPPAPEMVTSSGLRCRAGCAELISLARRLGVPVLVVSAGIRELIVEALGREGVDVAQLRVRANGMVFGADGCLCGFEEPMVTSDNKHLVGEWEAEYFSMVLRTCVSPLRLEPVTLRRWHVACVGLRFVAWCLLR</sequence>
<dbReference type="InterPro" id="IPR023214">
    <property type="entry name" value="HAD_sf"/>
</dbReference>
<dbReference type="Proteomes" id="UP001189429">
    <property type="component" value="Unassembled WGS sequence"/>
</dbReference>
<name>A0ABN9QHR4_9DINO</name>
<evidence type="ECO:0000256" key="1">
    <source>
        <dbReference type="ARBA" id="ARBA00000815"/>
    </source>
</evidence>
<dbReference type="InterPro" id="IPR006434">
    <property type="entry name" value="Pyrimidine_nucleotidase_eu"/>
</dbReference>
<dbReference type="Gene3D" id="3.40.50.1000">
    <property type="entry name" value="HAD superfamily/HAD-like"/>
    <property type="match status" value="1"/>
</dbReference>
<comment type="catalytic activity">
    <reaction evidence="1">
        <text>a ribonucleoside 5'-phosphate + H2O = a ribonucleoside + phosphate</text>
        <dbReference type="Rhea" id="RHEA:12484"/>
        <dbReference type="ChEBI" id="CHEBI:15377"/>
        <dbReference type="ChEBI" id="CHEBI:18254"/>
        <dbReference type="ChEBI" id="CHEBI:43474"/>
        <dbReference type="ChEBI" id="CHEBI:58043"/>
        <dbReference type="EC" id="3.1.3.5"/>
    </reaction>
</comment>
<organism evidence="9 10">
    <name type="scientific">Prorocentrum cordatum</name>
    <dbReference type="NCBI Taxonomy" id="2364126"/>
    <lineage>
        <taxon>Eukaryota</taxon>
        <taxon>Sar</taxon>
        <taxon>Alveolata</taxon>
        <taxon>Dinophyceae</taxon>
        <taxon>Prorocentrales</taxon>
        <taxon>Prorocentraceae</taxon>
        <taxon>Prorocentrum</taxon>
    </lineage>
</organism>
<dbReference type="PANTHER" id="PTHR13045:SF0">
    <property type="entry name" value="7-METHYLGUANOSINE PHOSPHATE-SPECIFIC 5'-NUCLEOTIDASE"/>
    <property type="match status" value="1"/>
</dbReference>
<evidence type="ECO:0000256" key="3">
    <source>
        <dbReference type="ARBA" id="ARBA00012643"/>
    </source>
</evidence>
<keyword evidence="5" id="KW-0547">Nucleotide-binding</keyword>
<evidence type="ECO:0000256" key="8">
    <source>
        <dbReference type="ARBA" id="ARBA00023080"/>
    </source>
</evidence>
<protein>
    <recommendedName>
        <fullName evidence="3">5'-nucleotidase</fullName>
        <ecNumber evidence="3">3.1.3.5</ecNumber>
    </recommendedName>
</protein>
<comment type="similarity">
    <text evidence="2">Belongs to the pyrimidine 5'-nucleotidase family.</text>
</comment>
<dbReference type="EMBL" id="CAUYUJ010003248">
    <property type="protein sequence ID" value="CAK0804514.1"/>
    <property type="molecule type" value="Genomic_DNA"/>
</dbReference>
<dbReference type="Pfam" id="PF05822">
    <property type="entry name" value="UMPH-1"/>
    <property type="match status" value="1"/>
</dbReference>
<evidence type="ECO:0000256" key="5">
    <source>
        <dbReference type="ARBA" id="ARBA00022741"/>
    </source>
</evidence>
<evidence type="ECO:0000256" key="2">
    <source>
        <dbReference type="ARBA" id="ARBA00008389"/>
    </source>
</evidence>
<evidence type="ECO:0000256" key="6">
    <source>
        <dbReference type="ARBA" id="ARBA00022801"/>
    </source>
</evidence>
<keyword evidence="8" id="KW-0546">Nucleotide metabolism</keyword>
<accession>A0ABN9QHR4</accession>
<evidence type="ECO:0000256" key="7">
    <source>
        <dbReference type="ARBA" id="ARBA00022842"/>
    </source>
</evidence>
<dbReference type="InterPro" id="IPR036412">
    <property type="entry name" value="HAD-like_sf"/>
</dbReference>
<gene>
    <name evidence="9" type="ORF">PCOR1329_LOCUS11287</name>
</gene>
<reference evidence="9" key="1">
    <citation type="submission" date="2023-10" db="EMBL/GenBank/DDBJ databases">
        <authorList>
            <person name="Chen Y."/>
            <person name="Shah S."/>
            <person name="Dougan E. K."/>
            <person name="Thang M."/>
            <person name="Chan C."/>
        </authorList>
    </citation>
    <scope>NUCLEOTIDE SEQUENCE [LARGE SCALE GENOMIC DNA]</scope>
</reference>
<dbReference type="SUPFAM" id="SSF56784">
    <property type="entry name" value="HAD-like"/>
    <property type="match status" value="1"/>
</dbReference>
<proteinExistence type="inferred from homology"/>
<dbReference type="EC" id="3.1.3.5" evidence="3"/>
<evidence type="ECO:0000313" key="10">
    <source>
        <dbReference type="Proteomes" id="UP001189429"/>
    </source>
</evidence>
<keyword evidence="10" id="KW-1185">Reference proteome</keyword>
<comment type="caution">
    <text evidence="9">The sequence shown here is derived from an EMBL/GenBank/DDBJ whole genome shotgun (WGS) entry which is preliminary data.</text>
</comment>
<dbReference type="PANTHER" id="PTHR13045">
    <property type="entry name" value="5'-NUCLEOTIDASE"/>
    <property type="match status" value="1"/>
</dbReference>
<evidence type="ECO:0000313" key="9">
    <source>
        <dbReference type="EMBL" id="CAK0804514.1"/>
    </source>
</evidence>